<dbReference type="GO" id="GO:0009873">
    <property type="term" value="P:ethylene-activated signaling pathway"/>
    <property type="evidence" value="ECO:0007669"/>
    <property type="project" value="UniProtKB-KW"/>
</dbReference>
<evidence type="ECO:0000313" key="7">
    <source>
        <dbReference type="EMBL" id="KAF0906582.1"/>
    </source>
</evidence>
<dbReference type="OrthoDB" id="696597at2759"/>
<proteinExistence type="inferred from homology"/>
<dbReference type="SUPFAM" id="SSF116768">
    <property type="entry name" value="DNA-binding domain of EIN3-like"/>
    <property type="match status" value="1"/>
</dbReference>
<dbReference type="PANTHER" id="PTHR33305:SF55">
    <property type="entry name" value="OS07G0272500 PROTEIN"/>
    <property type="match status" value="1"/>
</dbReference>
<evidence type="ECO:0000256" key="2">
    <source>
        <dbReference type="ARBA" id="ARBA00009416"/>
    </source>
</evidence>
<comment type="caution">
    <text evidence="7">The sequence shown here is derived from an EMBL/GenBank/DDBJ whole genome shotgun (WGS) entry which is preliminary data.</text>
</comment>
<protein>
    <recommendedName>
        <fullName evidence="6">Ethylene insensitive 3-like DNA-binding domain-containing protein</fullName>
    </recommendedName>
</protein>
<feature type="region of interest" description="Disordered" evidence="5">
    <location>
        <begin position="252"/>
        <end position="275"/>
    </location>
</feature>
<dbReference type="InterPro" id="IPR023278">
    <property type="entry name" value="Ethylene_insens-like_DNA-bd"/>
</dbReference>
<dbReference type="Pfam" id="PF04873">
    <property type="entry name" value="EIN3_DNA-bd"/>
    <property type="match status" value="1"/>
</dbReference>
<accession>A0A6G1D2N0</accession>
<keyword evidence="4" id="KW-0539">Nucleus</keyword>
<evidence type="ECO:0000256" key="3">
    <source>
        <dbReference type="ARBA" id="ARBA00022745"/>
    </source>
</evidence>
<reference evidence="7 8" key="1">
    <citation type="submission" date="2019-11" db="EMBL/GenBank/DDBJ databases">
        <title>Whole genome sequence of Oryza granulata.</title>
        <authorList>
            <person name="Li W."/>
        </authorList>
    </citation>
    <scope>NUCLEOTIDE SEQUENCE [LARGE SCALE GENOMIC DNA]</scope>
    <source>
        <strain evidence="8">cv. Menghai</strain>
        <tissue evidence="7">Leaf</tissue>
    </source>
</reference>
<feature type="domain" description="Ethylene insensitive 3-like DNA-binding" evidence="6">
    <location>
        <begin position="26"/>
        <end position="136"/>
    </location>
</feature>
<sequence>MKNAGGSGGGAGQAPPPVVRSPLATAVARLEDHVLECMVKVLMKKCYPPQEVYPLIGKSPMRPPWWPELGAGAVAPPYRPASLLSKAEKEVAVVAMVKNIAPDFERLAMAMQMAPSVTSIITDVEARAWEAGVTRERDAYVAAHPRAPPPTRAWSLMGSLKPEAVRMKRKPPKPPHACMAGELVLLRIGRKKGGVEIFDEEEGGASGSGGPTRGRIVIETYERIGIFEPGNGSGVAIENAIYQNAGAEMSSNLEAGGTSRNPSTVLQPNAGTEDAQQGNVNGVAGAIFQNAGAEISSNLEAGGSSSNPGTVLRPNAGCLMQHWV</sequence>
<dbReference type="GO" id="GO:0005634">
    <property type="term" value="C:nucleus"/>
    <property type="evidence" value="ECO:0007669"/>
    <property type="project" value="UniProtKB-SubCell"/>
</dbReference>
<name>A0A6G1D2N0_9ORYZ</name>
<evidence type="ECO:0000256" key="1">
    <source>
        <dbReference type="ARBA" id="ARBA00004123"/>
    </source>
</evidence>
<comment type="similarity">
    <text evidence="2">Belongs to the EIN3 family.</text>
</comment>
<dbReference type="GO" id="GO:0003677">
    <property type="term" value="F:DNA binding"/>
    <property type="evidence" value="ECO:0007669"/>
    <property type="project" value="TreeGrafter"/>
</dbReference>
<gene>
    <name evidence="7" type="ORF">E2562_012035</name>
</gene>
<evidence type="ECO:0000313" key="8">
    <source>
        <dbReference type="Proteomes" id="UP000479710"/>
    </source>
</evidence>
<comment type="subcellular location">
    <subcellularLocation>
        <location evidence="1">Nucleus</location>
    </subcellularLocation>
</comment>
<dbReference type="AlphaFoldDB" id="A0A6G1D2N0"/>
<dbReference type="EMBL" id="SPHZ02000007">
    <property type="protein sequence ID" value="KAF0906582.1"/>
    <property type="molecule type" value="Genomic_DNA"/>
</dbReference>
<evidence type="ECO:0000256" key="4">
    <source>
        <dbReference type="ARBA" id="ARBA00023242"/>
    </source>
</evidence>
<dbReference type="InterPro" id="IPR047091">
    <property type="entry name" value="EIN3-like_DNA-bd"/>
</dbReference>
<dbReference type="Gene3D" id="1.10.3180.10">
    <property type="entry name" value="DNA-binding domain of EIN3-like"/>
    <property type="match status" value="1"/>
</dbReference>
<keyword evidence="3" id="KW-0936">Ethylene signaling pathway</keyword>
<keyword evidence="8" id="KW-1185">Reference proteome</keyword>
<dbReference type="InterPro" id="IPR006957">
    <property type="entry name" value="EIN3"/>
</dbReference>
<dbReference type="GO" id="GO:0003700">
    <property type="term" value="F:DNA-binding transcription factor activity"/>
    <property type="evidence" value="ECO:0007669"/>
    <property type="project" value="InterPro"/>
</dbReference>
<organism evidence="7 8">
    <name type="scientific">Oryza meyeriana var. granulata</name>
    <dbReference type="NCBI Taxonomy" id="110450"/>
    <lineage>
        <taxon>Eukaryota</taxon>
        <taxon>Viridiplantae</taxon>
        <taxon>Streptophyta</taxon>
        <taxon>Embryophyta</taxon>
        <taxon>Tracheophyta</taxon>
        <taxon>Spermatophyta</taxon>
        <taxon>Magnoliopsida</taxon>
        <taxon>Liliopsida</taxon>
        <taxon>Poales</taxon>
        <taxon>Poaceae</taxon>
        <taxon>BOP clade</taxon>
        <taxon>Oryzoideae</taxon>
        <taxon>Oryzeae</taxon>
        <taxon>Oryzinae</taxon>
        <taxon>Oryza</taxon>
        <taxon>Oryza meyeriana</taxon>
    </lineage>
</organism>
<evidence type="ECO:0000259" key="6">
    <source>
        <dbReference type="Pfam" id="PF04873"/>
    </source>
</evidence>
<evidence type="ECO:0000256" key="5">
    <source>
        <dbReference type="SAM" id="MobiDB-lite"/>
    </source>
</evidence>
<dbReference type="PANTHER" id="PTHR33305">
    <property type="entry name" value="ETHYLENE INSENSITIVE 3-LIKE 2 PROTEIN"/>
    <property type="match status" value="1"/>
</dbReference>
<dbReference type="Proteomes" id="UP000479710">
    <property type="component" value="Unassembled WGS sequence"/>
</dbReference>